<evidence type="ECO:0000313" key="2">
    <source>
        <dbReference type="EMBL" id="SOB53697.1"/>
    </source>
</evidence>
<feature type="compositionally biased region" description="Polar residues" evidence="1">
    <location>
        <begin position="47"/>
        <end position="61"/>
    </location>
</feature>
<accession>A0AAX2HBK5</accession>
<evidence type="ECO:0000313" key="3">
    <source>
        <dbReference type="Proteomes" id="UP000219564"/>
    </source>
</evidence>
<comment type="caution">
    <text evidence="2">The sequence shown here is derived from an EMBL/GenBank/DDBJ whole genome shotgun (WGS) entry which is preliminary data.</text>
</comment>
<feature type="region of interest" description="Disordered" evidence="1">
    <location>
        <begin position="36"/>
        <end position="61"/>
    </location>
</feature>
<dbReference type="AlphaFoldDB" id="A0AAX2HBK5"/>
<name>A0AAX2HBK5_9PSED</name>
<reference evidence="2 3" key="1">
    <citation type="submission" date="2017-08" db="EMBL/GenBank/DDBJ databases">
        <authorList>
            <person name="Chaillou S."/>
        </authorList>
    </citation>
    <scope>NUCLEOTIDE SEQUENCE [LARGE SCALE GENOMIC DNA]</scope>
    <source>
        <strain evidence="2 3">MFPA15A1205</strain>
    </source>
</reference>
<gene>
    <name evidence="2" type="ORF">PLUA15_420005</name>
</gene>
<protein>
    <submittedName>
        <fullName evidence="2">Uncharacterized protein</fullName>
    </submittedName>
</protein>
<sequence length="61" mass="7038">MRTWEETYDHFGAANRVHPKMNNGELLDLPHYPPTRPDIDQDIPSPSGRTIKNVNVDTSYE</sequence>
<proteinExistence type="predicted"/>
<evidence type="ECO:0000256" key="1">
    <source>
        <dbReference type="SAM" id="MobiDB-lite"/>
    </source>
</evidence>
<organism evidence="2 3">
    <name type="scientific">Pseudomonas lundensis</name>
    <dbReference type="NCBI Taxonomy" id="86185"/>
    <lineage>
        <taxon>Bacteria</taxon>
        <taxon>Pseudomonadati</taxon>
        <taxon>Pseudomonadota</taxon>
        <taxon>Gammaproteobacteria</taxon>
        <taxon>Pseudomonadales</taxon>
        <taxon>Pseudomonadaceae</taxon>
        <taxon>Pseudomonas</taxon>
    </lineage>
</organism>
<dbReference type="EMBL" id="OBKZ01000037">
    <property type="protein sequence ID" value="SOB53697.1"/>
    <property type="molecule type" value="Genomic_DNA"/>
</dbReference>
<dbReference type="Proteomes" id="UP000219564">
    <property type="component" value="Unassembled WGS sequence"/>
</dbReference>